<dbReference type="EMBL" id="MUJZ01017057">
    <property type="protein sequence ID" value="OTF80683.1"/>
    <property type="molecule type" value="Genomic_DNA"/>
</dbReference>
<keyword evidence="1" id="KW-1133">Transmembrane helix</keyword>
<organism evidence="2 3">
    <name type="scientific">Euroglyphus maynei</name>
    <name type="common">Mayne's house dust mite</name>
    <dbReference type="NCBI Taxonomy" id="6958"/>
    <lineage>
        <taxon>Eukaryota</taxon>
        <taxon>Metazoa</taxon>
        <taxon>Ecdysozoa</taxon>
        <taxon>Arthropoda</taxon>
        <taxon>Chelicerata</taxon>
        <taxon>Arachnida</taxon>
        <taxon>Acari</taxon>
        <taxon>Acariformes</taxon>
        <taxon>Sarcoptiformes</taxon>
        <taxon>Astigmata</taxon>
        <taxon>Psoroptidia</taxon>
        <taxon>Analgoidea</taxon>
        <taxon>Pyroglyphidae</taxon>
        <taxon>Pyroglyphinae</taxon>
        <taxon>Euroglyphus</taxon>
    </lineage>
</organism>
<keyword evidence="1" id="KW-0812">Transmembrane</keyword>
<name>A0A1Y3BLK3_EURMA</name>
<gene>
    <name evidence="2" type="ORF">BLA29_012107</name>
</gene>
<comment type="caution">
    <text evidence="2">The sequence shown here is derived from an EMBL/GenBank/DDBJ whole genome shotgun (WGS) entry which is preliminary data.</text>
</comment>
<dbReference type="AlphaFoldDB" id="A0A1Y3BLK3"/>
<protein>
    <submittedName>
        <fullName evidence="2">Uncharacterized protein</fullName>
    </submittedName>
</protein>
<sequence length="67" mass="7464">MVLGLLTGSMPMLVSLLFMQGITLTMWRSFLDKAIPNLTNDKLRKSFQQIMPSSQSSLPVNSLQLPP</sequence>
<evidence type="ECO:0000256" key="1">
    <source>
        <dbReference type="SAM" id="Phobius"/>
    </source>
</evidence>
<keyword evidence="3" id="KW-1185">Reference proteome</keyword>
<reference evidence="2 3" key="1">
    <citation type="submission" date="2017-03" db="EMBL/GenBank/DDBJ databases">
        <title>Genome Survey of Euroglyphus maynei.</title>
        <authorList>
            <person name="Arlian L.G."/>
            <person name="Morgan M.S."/>
            <person name="Rider S.D."/>
        </authorList>
    </citation>
    <scope>NUCLEOTIDE SEQUENCE [LARGE SCALE GENOMIC DNA]</scope>
    <source>
        <strain evidence="2">Arlian Lab</strain>
        <tissue evidence="2">Whole body</tissue>
    </source>
</reference>
<proteinExistence type="predicted"/>
<feature type="transmembrane region" description="Helical" evidence="1">
    <location>
        <begin position="12"/>
        <end position="31"/>
    </location>
</feature>
<accession>A0A1Y3BLK3</accession>
<dbReference type="OrthoDB" id="10575514at2759"/>
<feature type="non-terminal residue" evidence="2">
    <location>
        <position position="67"/>
    </location>
</feature>
<keyword evidence="1" id="KW-0472">Membrane</keyword>
<evidence type="ECO:0000313" key="2">
    <source>
        <dbReference type="EMBL" id="OTF80683.1"/>
    </source>
</evidence>
<dbReference type="Proteomes" id="UP000194236">
    <property type="component" value="Unassembled WGS sequence"/>
</dbReference>
<evidence type="ECO:0000313" key="3">
    <source>
        <dbReference type="Proteomes" id="UP000194236"/>
    </source>
</evidence>